<dbReference type="EMBL" id="PGCJ01000064">
    <property type="protein sequence ID" value="PLW53280.1"/>
    <property type="molecule type" value="Genomic_DNA"/>
</dbReference>
<dbReference type="InterPro" id="IPR006910">
    <property type="entry name" value="Rad21_Rec8_N"/>
</dbReference>
<feature type="domain" description="Rad21/Rec8-like protein C-terminal eukaryotic" evidence="4">
    <location>
        <begin position="685"/>
        <end position="723"/>
    </location>
</feature>
<feature type="domain" description="Rad21/Rec8-like protein N-terminal" evidence="5">
    <location>
        <begin position="1"/>
        <end position="106"/>
    </location>
</feature>
<comment type="subcellular location">
    <subcellularLocation>
        <location evidence="1">Nucleus</location>
    </subcellularLocation>
</comment>
<dbReference type="GO" id="GO:0008278">
    <property type="term" value="C:cohesin complex"/>
    <property type="evidence" value="ECO:0007669"/>
    <property type="project" value="InterPro"/>
</dbReference>
<evidence type="ECO:0008006" key="8">
    <source>
        <dbReference type="Google" id="ProtNLM"/>
    </source>
</evidence>
<feature type="compositionally biased region" description="Basic and acidic residues" evidence="3">
    <location>
        <begin position="312"/>
        <end position="323"/>
    </location>
</feature>
<feature type="compositionally biased region" description="Polar residues" evidence="3">
    <location>
        <begin position="559"/>
        <end position="578"/>
    </location>
</feature>
<evidence type="ECO:0000256" key="3">
    <source>
        <dbReference type="SAM" id="MobiDB-lite"/>
    </source>
</evidence>
<keyword evidence="2" id="KW-0539">Nucleus</keyword>
<dbReference type="InterPro" id="IPR006909">
    <property type="entry name" value="Rad21/Rec8_C_eu"/>
</dbReference>
<dbReference type="Pfam" id="PF04824">
    <property type="entry name" value="Rad21_Rec8"/>
    <property type="match status" value="1"/>
</dbReference>
<dbReference type="InterPro" id="IPR039781">
    <property type="entry name" value="Rad21/Rec8-like"/>
</dbReference>
<feature type="region of interest" description="Disordered" evidence="3">
    <location>
        <begin position="310"/>
        <end position="331"/>
    </location>
</feature>
<feature type="region of interest" description="Disordered" evidence="3">
    <location>
        <begin position="468"/>
        <end position="609"/>
    </location>
</feature>
<dbReference type="Proteomes" id="UP000235388">
    <property type="component" value="Unassembled WGS sequence"/>
</dbReference>
<dbReference type="Pfam" id="PF04825">
    <property type="entry name" value="Rad21_Rec8_N"/>
    <property type="match status" value="1"/>
</dbReference>
<accession>A0A2N5VTH3</accession>
<dbReference type="PANTHER" id="PTHR12585">
    <property type="entry name" value="SCC1 / RAD21 FAMILY MEMBER"/>
    <property type="match status" value="1"/>
</dbReference>
<dbReference type="PANTHER" id="PTHR12585:SF72">
    <property type="entry name" value="MEIOTIC RECOMBINATION PROTEIN REC8"/>
    <property type="match status" value="1"/>
</dbReference>
<evidence type="ECO:0000256" key="1">
    <source>
        <dbReference type="ARBA" id="ARBA00004123"/>
    </source>
</evidence>
<protein>
    <recommendedName>
        <fullName evidence="8">Rad21/Rec8-like protein N-terminal domain-containing protein</fullName>
    </recommendedName>
</protein>
<organism evidence="6 7">
    <name type="scientific">Puccinia coronata f. sp. avenae</name>
    <dbReference type="NCBI Taxonomy" id="200324"/>
    <lineage>
        <taxon>Eukaryota</taxon>
        <taxon>Fungi</taxon>
        <taxon>Dikarya</taxon>
        <taxon>Basidiomycota</taxon>
        <taxon>Pucciniomycotina</taxon>
        <taxon>Pucciniomycetes</taxon>
        <taxon>Pucciniales</taxon>
        <taxon>Pucciniaceae</taxon>
        <taxon>Puccinia</taxon>
    </lineage>
</organism>
<dbReference type="GO" id="GO:1990414">
    <property type="term" value="P:replication-born double-strand break repair via sister chromatid exchange"/>
    <property type="evidence" value="ECO:0007669"/>
    <property type="project" value="TreeGrafter"/>
</dbReference>
<dbReference type="GO" id="GO:0005634">
    <property type="term" value="C:nucleus"/>
    <property type="evidence" value="ECO:0007669"/>
    <property type="project" value="UniProtKB-SubCell"/>
</dbReference>
<feature type="region of interest" description="Disordered" evidence="3">
    <location>
        <begin position="186"/>
        <end position="207"/>
    </location>
</feature>
<evidence type="ECO:0000313" key="7">
    <source>
        <dbReference type="Proteomes" id="UP000235388"/>
    </source>
</evidence>
<dbReference type="STRING" id="200324.A0A2N5VTH3"/>
<feature type="compositionally biased region" description="Acidic residues" evidence="3">
    <location>
        <begin position="536"/>
        <end position="549"/>
    </location>
</feature>
<name>A0A2N5VTH3_9BASI</name>
<keyword evidence="7" id="KW-1185">Reference proteome</keyword>
<gene>
    <name evidence="6" type="ORF">PCANC_06178</name>
</gene>
<evidence type="ECO:0000313" key="6">
    <source>
        <dbReference type="EMBL" id="PLW53280.1"/>
    </source>
</evidence>
<sequence>MFFSNDLLAKRQRYGWSLYWLAAVSSNLKSAATRISKKELLSANLLEACSTLTQPPEPLALRLSSALLLGIVRVYGHKCTTLHFQVQHVAQSMKRISFLTDDKNVMTHLQDSHSRSARVAGFGERSTNANIRDGNVIPDYRRDQENIREIFQFEEPDPFLFDPKFQRGDSDDLYHGYGAIMIGDKSSTRNSLSTAGSHSTLRHGDPFVSKPSEISLSDSSLALRPISRLPDEPNISHDLFEPFDNLGGEGGDIDLGIVPEDDQVPDGGRIRQPSSRFGIESEIGRGYVRDRQRHTSVIGFQMSPVGIQRNQDNLRESGPHDGPEGSFEFEPTSQFINPQFSLDEEAEQLDTLDPESLATVLSLKRKEESAAHHDRRKFIKVLVDPVTSLSAADVMRMREQYRQDRLMRASKCQDRRLYRLIQSRAKELVYGIPPYFQASSLRELWNGCVKVTNADAAVKRLERPVQEFQGVDGNDGGLEPDSSHSGQIVNNAAIGSDEREPSQGPQGAHHDLSSRPLNNLPWLEFENNGNQPEPFSGEDQERIEEIEEDVMGRQRAPSYESSTHRLSTSQMLPWNRQSLLAGGNTEGYETDVGMEPGEASIRRRSHIRRETPVNIRRRSSLLSFSREPTRISSTPQQTRSSLLPKNIEQVQQLEIDPDTLNFLAWSQSQIDDPNDFLFSDLAPVASTSGPIAAQAFIKILSLASCDLIQVIEQDEAYGEIRLKILNTGP</sequence>
<dbReference type="GO" id="GO:0007062">
    <property type="term" value="P:sister chromatid cohesion"/>
    <property type="evidence" value="ECO:0007669"/>
    <property type="project" value="InterPro"/>
</dbReference>
<dbReference type="OrthoDB" id="10071381at2759"/>
<evidence type="ECO:0000259" key="4">
    <source>
        <dbReference type="Pfam" id="PF04824"/>
    </source>
</evidence>
<comment type="caution">
    <text evidence="6">The sequence shown here is derived from an EMBL/GenBank/DDBJ whole genome shotgun (WGS) entry which is preliminary data.</text>
</comment>
<dbReference type="GO" id="GO:0003682">
    <property type="term" value="F:chromatin binding"/>
    <property type="evidence" value="ECO:0007669"/>
    <property type="project" value="TreeGrafter"/>
</dbReference>
<feature type="compositionally biased region" description="Polar residues" evidence="3">
    <location>
        <begin position="188"/>
        <end position="199"/>
    </location>
</feature>
<proteinExistence type="predicted"/>
<evidence type="ECO:0000256" key="2">
    <source>
        <dbReference type="ARBA" id="ARBA00023242"/>
    </source>
</evidence>
<evidence type="ECO:0000259" key="5">
    <source>
        <dbReference type="Pfam" id="PF04825"/>
    </source>
</evidence>
<dbReference type="AlphaFoldDB" id="A0A2N5VTH3"/>
<reference evidence="6 7" key="1">
    <citation type="submission" date="2017-11" db="EMBL/GenBank/DDBJ databases">
        <title>De novo assembly and phasing of dikaryotic genomes from two isolates of Puccinia coronata f. sp. avenae, the causal agent of oat crown rust.</title>
        <authorList>
            <person name="Miller M.E."/>
            <person name="Zhang Y."/>
            <person name="Omidvar V."/>
            <person name="Sperschneider J."/>
            <person name="Schwessinger B."/>
            <person name="Raley C."/>
            <person name="Palmer J.M."/>
            <person name="Garnica D."/>
            <person name="Upadhyaya N."/>
            <person name="Rathjen J."/>
            <person name="Taylor J.M."/>
            <person name="Park R.F."/>
            <person name="Dodds P.N."/>
            <person name="Hirsch C.D."/>
            <person name="Kianian S.F."/>
            <person name="Figueroa M."/>
        </authorList>
    </citation>
    <scope>NUCLEOTIDE SEQUENCE [LARGE SCALE GENOMIC DNA]</scope>
    <source>
        <strain evidence="6">12NC29</strain>
    </source>
</reference>